<organism evidence="2 3">
    <name type="scientific">Microvirga vignae</name>
    <dbReference type="NCBI Taxonomy" id="1225564"/>
    <lineage>
        <taxon>Bacteria</taxon>
        <taxon>Pseudomonadati</taxon>
        <taxon>Pseudomonadota</taxon>
        <taxon>Alphaproteobacteria</taxon>
        <taxon>Hyphomicrobiales</taxon>
        <taxon>Methylobacteriaceae</taxon>
        <taxon>Microvirga</taxon>
    </lineage>
</organism>
<dbReference type="AlphaFoldDB" id="A0A0H1R329"/>
<proteinExistence type="predicted"/>
<keyword evidence="1" id="KW-0732">Signal</keyword>
<sequence length="192" mass="21485">MKRILAFLFLCLALFAQPAAAAPSEAEAARQAAQGVVAEVLGALANRDFQKLASFVGSEGLIVSPYVFLDDNDVRLSRADVERCATDPQMRLWGYKDGSGDPVETTCRRYFDEFVWNADYRKADEVLYNEPRQRGNEINNNHAAAPDGIVVELHIRPQGAHAPMNWKSLRLIFRKSDQGLSLIAFTRDVWTI</sequence>
<dbReference type="EMBL" id="LCYG01000144">
    <property type="protein sequence ID" value="KLK89523.1"/>
    <property type="molecule type" value="Genomic_DNA"/>
</dbReference>
<dbReference type="PATRIC" id="fig|1225564.3.peg.1156"/>
<dbReference type="OrthoDB" id="1267107at2"/>
<dbReference type="Proteomes" id="UP000035489">
    <property type="component" value="Unassembled WGS sequence"/>
</dbReference>
<dbReference type="RefSeq" id="WP_047192868.1">
    <property type="nucleotide sequence ID" value="NZ_LCYG01000144.1"/>
</dbReference>
<name>A0A0H1R329_9HYPH</name>
<reference evidence="2 3" key="1">
    <citation type="submission" date="2015-05" db="EMBL/GenBank/DDBJ databases">
        <title>Draft genome sequence of Microvirga vignae strain BR3299, a novel nitrogen fixing bacteria isolated from Brazil semi-aired region.</title>
        <authorList>
            <person name="Zilli J.E."/>
            <person name="Passos S.R."/>
            <person name="Leite J."/>
            <person name="Baldani J.I."/>
            <person name="Xavier G.R."/>
            <person name="Rumjaneck N.G."/>
            <person name="Simoes-Araujo J.L."/>
        </authorList>
    </citation>
    <scope>NUCLEOTIDE SEQUENCE [LARGE SCALE GENOMIC DNA]</scope>
    <source>
        <strain evidence="2 3">BR3299</strain>
    </source>
</reference>
<evidence type="ECO:0000256" key="1">
    <source>
        <dbReference type="SAM" id="SignalP"/>
    </source>
</evidence>
<evidence type="ECO:0000313" key="3">
    <source>
        <dbReference type="Proteomes" id="UP000035489"/>
    </source>
</evidence>
<feature type="signal peptide" evidence="1">
    <location>
        <begin position="1"/>
        <end position="21"/>
    </location>
</feature>
<protein>
    <submittedName>
        <fullName evidence="2">Uncharacterized protein</fullName>
    </submittedName>
</protein>
<gene>
    <name evidence="2" type="ORF">AA309_30925</name>
</gene>
<dbReference type="STRING" id="1225564.AA309_30925"/>
<evidence type="ECO:0000313" key="2">
    <source>
        <dbReference type="EMBL" id="KLK89523.1"/>
    </source>
</evidence>
<feature type="chain" id="PRO_5002592879" evidence="1">
    <location>
        <begin position="22"/>
        <end position="192"/>
    </location>
</feature>
<comment type="caution">
    <text evidence="2">The sequence shown here is derived from an EMBL/GenBank/DDBJ whole genome shotgun (WGS) entry which is preliminary data.</text>
</comment>
<keyword evidence="3" id="KW-1185">Reference proteome</keyword>
<accession>A0A0H1R329</accession>